<dbReference type="Proteomes" id="UP000291949">
    <property type="component" value="Unassembled WGS sequence"/>
</dbReference>
<accession>A0A7Z7YT45</accession>
<name>A0A7Z7YT45_STACP</name>
<keyword evidence="1" id="KW-0812">Transmembrane</keyword>
<proteinExistence type="predicted"/>
<sequence length="33" mass="3748">VTMSLLIMFSLMVIADFIINQVISIHKNKLSKV</sequence>
<organism evidence="2 3">
    <name type="scientific">Staphylococcus capitis</name>
    <dbReference type="NCBI Taxonomy" id="29388"/>
    <lineage>
        <taxon>Bacteria</taxon>
        <taxon>Bacillati</taxon>
        <taxon>Bacillota</taxon>
        <taxon>Bacilli</taxon>
        <taxon>Bacillales</taxon>
        <taxon>Staphylococcaceae</taxon>
        <taxon>Staphylococcus</taxon>
    </lineage>
</organism>
<keyword evidence="1" id="KW-0472">Membrane</keyword>
<feature type="non-terminal residue" evidence="2">
    <location>
        <position position="1"/>
    </location>
</feature>
<protein>
    <submittedName>
        <fullName evidence="2">PAP2 family protein</fullName>
    </submittedName>
</protein>
<comment type="caution">
    <text evidence="2">The sequence shown here is derived from an EMBL/GenBank/DDBJ whole genome shotgun (WGS) entry which is preliminary data.</text>
</comment>
<evidence type="ECO:0000313" key="2">
    <source>
        <dbReference type="EMBL" id="TBW74742.1"/>
    </source>
</evidence>
<evidence type="ECO:0000256" key="1">
    <source>
        <dbReference type="SAM" id="Phobius"/>
    </source>
</evidence>
<reference evidence="2 3" key="1">
    <citation type="journal article" date="2019" name="Sci. Transl. Med.">
        <title>Quorum sensing between bacterial species on the skin protects against epidermal injury in atopic dermatitis.</title>
        <authorList>
            <person name="Williams M.R."/>
        </authorList>
    </citation>
    <scope>NUCLEOTIDE SEQUENCE [LARGE SCALE GENOMIC DNA]</scope>
    <source>
        <strain evidence="2 3">H8</strain>
    </source>
</reference>
<gene>
    <name evidence="2" type="ORF">EQ811_12375</name>
</gene>
<dbReference type="AlphaFoldDB" id="A0A7Z7YT45"/>
<dbReference type="EMBL" id="SCHC01000029">
    <property type="protein sequence ID" value="TBW74742.1"/>
    <property type="molecule type" value="Genomic_DNA"/>
</dbReference>
<evidence type="ECO:0000313" key="3">
    <source>
        <dbReference type="Proteomes" id="UP000291949"/>
    </source>
</evidence>
<feature type="transmembrane region" description="Helical" evidence="1">
    <location>
        <begin position="6"/>
        <end position="25"/>
    </location>
</feature>
<keyword evidence="1" id="KW-1133">Transmembrane helix</keyword>